<dbReference type="AlphaFoldDB" id="A0A0U1NZT4"/>
<dbReference type="STRING" id="1499688.BN000_03492"/>
<reference evidence="2" key="1">
    <citation type="submission" date="2015-05" db="EMBL/GenBank/DDBJ databases">
        <authorList>
            <person name="Urmite Genomes"/>
        </authorList>
    </citation>
    <scope>NUCLEOTIDE SEQUENCE [LARGE SCALE GENOMIC DNA]</scope>
    <source>
        <strain evidence="2">LF1</strain>
    </source>
</reference>
<gene>
    <name evidence="1" type="primary">comK_3</name>
    <name evidence="1" type="ORF">BN000_03492</name>
</gene>
<evidence type="ECO:0000313" key="2">
    <source>
        <dbReference type="Proteomes" id="UP000199087"/>
    </source>
</evidence>
<accession>A0A0U1NZT4</accession>
<organism evidence="1 2">
    <name type="scientific">Neobacillus massiliamazoniensis</name>
    <dbReference type="NCBI Taxonomy" id="1499688"/>
    <lineage>
        <taxon>Bacteria</taxon>
        <taxon>Bacillati</taxon>
        <taxon>Bacillota</taxon>
        <taxon>Bacilli</taxon>
        <taxon>Bacillales</taxon>
        <taxon>Bacillaceae</taxon>
        <taxon>Neobacillus</taxon>
    </lineage>
</organism>
<dbReference type="PIRSF" id="PIRSF011560">
    <property type="entry name" value="ComK"/>
    <property type="match status" value="1"/>
</dbReference>
<protein>
    <submittedName>
        <fullName evidence="1">Competence transcription factor CTF</fullName>
    </submittedName>
</protein>
<dbReference type="InterPro" id="IPR010461">
    <property type="entry name" value="ComK"/>
</dbReference>
<sequence length="191" mass="22680">MKQKKIEEYEINSCTMFLQSIDYGSKVYTNVFEVEDEFISPFKPLDIVKKSCDYFGCDYESRKKGTRQLIGYSRKIPIAIEPTSHLFFFPTTSPNRPECIWISHDHVEYYHRIAPQQTLITFRNKQSHLLPVTFSTIEGQMLRTSLLKTKLMQRIEENGRKLYYFMNKPADLKASENLDQYGKRFYLKDKK</sequence>
<keyword evidence="2" id="KW-1185">Reference proteome</keyword>
<proteinExistence type="predicted"/>
<dbReference type="GO" id="GO:0030420">
    <property type="term" value="P:establishment of competence for transformation"/>
    <property type="evidence" value="ECO:0007669"/>
    <property type="project" value="InterPro"/>
</dbReference>
<dbReference type="RefSeq" id="WP_245640468.1">
    <property type="nucleotide sequence ID" value="NZ_CVRB01000003.1"/>
</dbReference>
<name>A0A0U1NZT4_9BACI</name>
<dbReference type="Proteomes" id="UP000199087">
    <property type="component" value="Unassembled WGS sequence"/>
</dbReference>
<dbReference type="EMBL" id="CVRB01000003">
    <property type="protein sequence ID" value="CRK83521.1"/>
    <property type="molecule type" value="Genomic_DNA"/>
</dbReference>
<dbReference type="Pfam" id="PF06338">
    <property type="entry name" value="ComK"/>
    <property type="match status" value="1"/>
</dbReference>
<evidence type="ECO:0000313" key="1">
    <source>
        <dbReference type="EMBL" id="CRK83521.1"/>
    </source>
</evidence>